<proteinExistence type="predicted"/>
<dbReference type="InterPro" id="IPR010281">
    <property type="entry name" value="DUF885"/>
</dbReference>
<feature type="signal peptide" evidence="1">
    <location>
        <begin position="1"/>
        <end position="18"/>
    </location>
</feature>
<feature type="chain" id="PRO_5047120685" description="DUF885 domain-containing protein" evidence="1">
    <location>
        <begin position="19"/>
        <end position="559"/>
    </location>
</feature>
<dbReference type="RefSeq" id="WP_238752299.1">
    <property type="nucleotide sequence ID" value="NZ_CAKLPZ010000005.1"/>
</dbReference>
<evidence type="ECO:0000313" key="2">
    <source>
        <dbReference type="EMBL" id="CAH1002464.1"/>
    </source>
</evidence>
<dbReference type="Pfam" id="PF05960">
    <property type="entry name" value="DUF885"/>
    <property type="match status" value="1"/>
</dbReference>
<evidence type="ECO:0000313" key="3">
    <source>
        <dbReference type="Proteomes" id="UP000837803"/>
    </source>
</evidence>
<reference evidence="2" key="1">
    <citation type="submission" date="2021-12" db="EMBL/GenBank/DDBJ databases">
        <authorList>
            <person name="Rodrigo-Torres L."/>
            <person name="Arahal R. D."/>
            <person name="Lucena T."/>
        </authorList>
    </citation>
    <scope>NUCLEOTIDE SEQUENCE</scope>
    <source>
        <strain evidence="2">CECT 8419</strain>
    </source>
</reference>
<name>A0ABM9B574_9BACT</name>
<accession>A0ABM9B574</accession>
<evidence type="ECO:0008006" key="4">
    <source>
        <dbReference type="Google" id="ProtNLM"/>
    </source>
</evidence>
<sequence>MPLFLFFLVLCVASSLSAQSDSARLENTLTAYLTFDQLSTGLPWRLDTEQSTPGQIAALTSFREALPDRDRLSDRQRIDRDLLAYVLDDRMYRLRFGHHLLPLDAEGGFLAEIIYRFSGRRVATEADYRKYLNDLRTLPDYLRGQEANLRRGLAQGKVHPRRVVELNLALIDRQLASPVGEGLFADPPERADWKQTAVTITRDTIYPAYAHLRRFLAEEYLPALPEEIGIAAITDGRDFYRQRIRYFTSDSLATPESVFATGEREVARIRAEMDTVIARTGFTGSFSDFLLHLRTAAQFYAASPQDLLDRASWITNRIQTAAPRYFSTLPRMPLVVAPVPAALAPNYTGGRYSQGSYDTRRAGQFWVNTYDLPSRPLYTLPALALHEGVPGHHTQIMLAAELEGLSDFRRDLYLSAFGEGWGLYAEYLGQEMGVYETDYDEFGRLTYEMWRACRLVVDPGMHYFGWSRERAVAYMAEHTALSLREVNSEVDRYIGWPGQAVSYKMGELKIRALRKEAEAALGARFDLAAFHAVVLGSGAVTMSLLAEHVRRYVAAELVD</sequence>
<dbReference type="Proteomes" id="UP000837803">
    <property type="component" value="Unassembled WGS sequence"/>
</dbReference>
<protein>
    <recommendedName>
        <fullName evidence="4">DUF885 domain-containing protein</fullName>
    </recommendedName>
</protein>
<dbReference type="PANTHER" id="PTHR33361">
    <property type="entry name" value="GLR0591 PROTEIN"/>
    <property type="match status" value="1"/>
</dbReference>
<dbReference type="EMBL" id="CAKLPZ010000005">
    <property type="protein sequence ID" value="CAH1002464.1"/>
    <property type="molecule type" value="Genomic_DNA"/>
</dbReference>
<keyword evidence="1" id="KW-0732">Signal</keyword>
<evidence type="ECO:0000256" key="1">
    <source>
        <dbReference type="SAM" id="SignalP"/>
    </source>
</evidence>
<keyword evidence="3" id="KW-1185">Reference proteome</keyword>
<comment type="caution">
    <text evidence="2">The sequence shown here is derived from an EMBL/GenBank/DDBJ whole genome shotgun (WGS) entry which is preliminary data.</text>
</comment>
<organism evidence="2 3">
    <name type="scientific">Neolewinella maritima</name>
    <dbReference type="NCBI Taxonomy" id="1383882"/>
    <lineage>
        <taxon>Bacteria</taxon>
        <taxon>Pseudomonadati</taxon>
        <taxon>Bacteroidota</taxon>
        <taxon>Saprospiria</taxon>
        <taxon>Saprospirales</taxon>
        <taxon>Lewinellaceae</taxon>
        <taxon>Neolewinella</taxon>
    </lineage>
</organism>
<gene>
    <name evidence="2" type="ORF">LEM8419_03343</name>
</gene>
<dbReference type="PANTHER" id="PTHR33361:SF2">
    <property type="entry name" value="DUF885 DOMAIN-CONTAINING PROTEIN"/>
    <property type="match status" value="1"/>
</dbReference>